<keyword evidence="1" id="KW-0812">Transmembrane</keyword>
<dbReference type="EMBL" id="MN739313">
    <property type="protein sequence ID" value="QHS98263.1"/>
    <property type="molecule type" value="Genomic_DNA"/>
</dbReference>
<organism evidence="2">
    <name type="scientific">viral metagenome</name>
    <dbReference type="NCBI Taxonomy" id="1070528"/>
    <lineage>
        <taxon>unclassified sequences</taxon>
        <taxon>metagenomes</taxon>
        <taxon>organismal metagenomes</taxon>
    </lineage>
</organism>
<keyword evidence="1" id="KW-1133">Transmembrane helix</keyword>
<accession>A0A6C0C410</accession>
<dbReference type="AlphaFoldDB" id="A0A6C0C410"/>
<evidence type="ECO:0000256" key="1">
    <source>
        <dbReference type="SAM" id="Phobius"/>
    </source>
</evidence>
<name>A0A6C0C410_9ZZZZ</name>
<keyword evidence="1" id="KW-0472">Membrane</keyword>
<reference evidence="2" key="1">
    <citation type="journal article" date="2020" name="Nature">
        <title>Giant virus diversity and host interactions through global metagenomics.</title>
        <authorList>
            <person name="Schulz F."/>
            <person name="Roux S."/>
            <person name="Paez-Espino D."/>
            <person name="Jungbluth S."/>
            <person name="Walsh D.A."/>
            <person name="Denef V.J."/>
            <person name="McMahon K.D."/>
            <person name="Konstantinidis K.T."/>
            <person name="Eloe-Fadrosh E.A."/>
            <person name="Kyrpides N.C."/>
            <person name="Woyke T."/>
        </authorList>
    </citation>
    <scope>NUCLEOTIDE SEQUENCE</scope>
    <source>
        <strain evidence="2">GVMAG-M-3300020182-84</strain>
    </source>
</reference>
<protein>
    <submittedName>
        <fullName evidence="2">Uncharacterized protein</fullName>
    </submittedName>
</protein>
<feature type="transmembrane region" description="Helical" evidence="1">
    <location>
        <begin position="44"/>
        <end position="63"/>
    </location>
</feature>
<proteinExistence type="predicted"/>
<sequence length="76" mass="9238">MHYASNDICHKLSKNYTKWARNLYETNKKTITAMGNGMLISQFIASYKLYFILFYYTIGYVYFTTKKHIHYCNMYY</sequence>
<evidence type="ECO:0000313" key="2">
    <source>
        <dbReference type="EMBL" id="QHS98263.1"/>
    </source>
</evidence>